<evidence type="ECO:0000256" key="2">
    <source>
        <dbReference type="ARBA" id="ARBA00007639"/>
    </source>
</evidence>
<dbReference type="Proteomes" id="UP001299608">
    <property type="component" value="Unassembled WGS sequence"/>
</dbReference>
<organism evidence="6 7">
    <name type="scientific">Enterocloster aldenensis</name>
    <dbReference type="NCBI Taxonomy" id="358742"/>
    <lineage>
        <taxon>Bacteria</taxon>
        <taxon>Bacillati</taxon>
        <taxon>Bacillota</taxon>
        <taxon>Clostridia</taxon>
        <taxon>Lachnospirales</taxon>
        <taxon>Lachnospiraceae</taxon>
        <taxon>Enterocloster</taxon>
    </lineage>
</organism>
<accession>A0AAW5BJ27</accession>
<proteinExistence type="inferred from homology"/>
<evidence type="ECO:0000256" key="4">
    <source>
        <dbReference type="SAM" id="SignalP"/>
    </source>
</evidence>
<feature type="chain" id="PRO_5043296067" evidence="4">
    <location>
        <begin position="21"/>
        <end position="390"/>
    </location>
</feature>
<feature type="domain" description="Periplasmic binding protein" evidence="5">
    <location>
        <begin position="76"/>
        <end position="336"/>
    </location>
</feature>
<dbReference type="Pfam" id="PF13407">
    <property type="entry name" value="Peripla_BP_4"/>
    <property type="match status" value="1"/>
</dbReference>
<dbReference type="AlphaFoldDB" id="A0AAW5BJ27"/>
<comment type="subcellular location">
    <subcellularLocation>
        <location evidence="1">Cell envelope</location>
    </subcellularLocation>
</comment>
<evidence type="ECO:0000259" key="5">
    <source>
        <dbReference type="Pfam" id="PF13407"/>
    </source>
</evidence>
<protein>
    <submittedName>
        <fullName evidence="6">Sugar ABC transporter substrate-binding protein</fullName>
    </submittedName>
</protein>
<evidence type="ECO:0000256" key="3">
    <source>
        <dbReference type="ARBA" id="ARBA00022729"/>
    </source>
</evidence>
<dbReference type="CDD" id="cd01536">
    <property type="entry name" value="PBP1_ABC_sugar_binding-like"/>
    <property type="match status" value="1"/>
</dbReference>
<dbReference type="GO" id="GO:0030313">
    <property type="term" value="C:cell envelope"/>
    <property type="evidence" value="ECO:0007669"/>
    <property type="project" value="UniProtKB-SubCell"/>
</dbReference>
<dbReference type="Gene3D" id="3.40.50.2300">
    <property type="match status" value="2"/>
</dbReference>
<sequence length="390" mass="41179">MKKRMIAALMATALAVSALAGCSSKPAESAAAPAETTAAATEAATEAAKEDSATEAATEAAAQAAASGEGSDYHLAICIHSMDNEYWAQEAEGAKLAAASYGVSADVLTCDSDDNKQLQGIKDYIAQYGDKAIFVVDPSSTANTANIAELCEESGNYVTILAHRAEGLYPKDYPHFVASLMLDDIAIGKATAKALFESIGGEGQVVELQGLLGDDSATNRHKAFEEALKDYPNIEVVDSQTASWSQSEAMTLTENWLVKYPDLKGVYSANDTMALGAVEALKNKGLNGKVMVSGCDGIEAALNAVNDGDMVITNANNGYMIAGYGASYAIQAALGKLDPTSIPDNERLIFCKTTLVTKDNATDIIDKFIKTKNPGYDYNDLSFCIDKYQE</sequence>
<keyword evidence="3 4" id="KW-0732">Signal</keyword>
<dbReference type="InterPro" id="IPR025997">
    <property type="entry name" value="SBP_2_dom"/>
</dbReference>
<evidence type="ECO:0000256" key="1">
    <source>
        <dbReference type="ARBA" id="ARBA00004196"/>
    </source>
</evidence>
<dbReference type="PROSITE" id="PS51257">
    <property type="entry name" value="PROKAR_LIPOPROTEIN"/>
    <property type="match status" value="1"/>
</dbReference>
<feature type="signal peptide" evidence="4">
    <location>
        <begin position="1"/>
        <end position="20"/>
    </location>
</feature>
<dbReference type="PANTHER" id="PTHR46847:SF1">
    <property type="entry name" value="D-ALLOSE-BINDING PERIPLASMIC PROTEIN-RELATED"/>
    <property type="match status" value="1"/>
</dbReference>
<dbReference type="EMBL" id="JAKNGE010000003">
    <property type="protein sequence ID" value="MCG4744291.1"/>
    <property type="molecule type" value="Genomic_DNA"/>
</dbReference>
<evidence type="ECO:0000313" key="6">
    <source>
        <dbReference type="EMBL" id="MCG4744291.1"/>
    </source>
</evidence>
<dbReference type="PANTHER" id="PTHR46847">
    <property type="entry name" value="D-ALLOSE-BINDING PERIPLASMIC PROTEIN-RELATED"/>
    <property type="match status" value="1"/>
</dbReference>
<dbReference type="SUPFAM" id="SSF53822">
    <property type="entry name" value="Periplasmic binding protein-like I"/>
    <property type="match status" value="1"/>
</dbReference>
<comment type="similarity">
    <text evidence="2">Belongs to the bacterial solute-binding protein 2 family.</text>
</comment>
<dbReference type="RefSeq" id="WP_117560084.1">
    <property type="nucleotide sequence ID" value="NZ_BAABZL010000001.1"/>
</dbReference>
<evidence type="ECO:0000313" key="7">
    <source>
        <dbReference type="Proteomes" id="UP001299608"/>
    </source>
</evidence>
<dbReference type="GO" id="GO:0030246">
    <property type="term" value="F:carbohydrate binding"/>
    <property type="evidence" value="ECO:0007669"/>
    <property type="project" value="UniProtKB-ARBA"/>
</dbReference>
<dbReference type="InterPro" id="IPR028082">
    <property type="entry name" value="Peripla_BP_I"/>
</dbReference>
<name>A0AAW5BJ27_9FIRM</name>
<reference evidence="6" key="1">
    <citation type="submission" date="2022-01" db="EMBL/GenBank/DDBJ databases">
        <title>Collection of gut derived symbiotic bacterial strains cultured from healthy donors.</title>
        <authorList>
            <person name="Lin H."/>
            <person name="Kohout C."/>
            <person name="Waligurski E."/>
            <person name="Pamer E.G."/>
        </authorList>
    </citation>
    <scope>NUCLEOTIDE SEQUENCE</scope>
    <source>
        <strain evidence="6">DFI.6.55</strain>
    </source>
</reference>
<comment type="caution">
    <text evidence="6">The sequence shown here is derived from an EMBL/GenBank/DDBJ whole genome shotgun (WGS) entry which is preliminary data.</text>
</comment>
<gene>
    <name evidence="6" type="ORF">L0N08_02580</name>
</gene>
<dbReference type="GeneID" id="97208152"/>